<dbReference type="GO" id="GO:0046872">
    <property type="term" value="F:metal ion binding"/>
    <property type="evidence" value="ECO:0007669"/>
    <property type="project" value="UniProtKB-KW"/>
</dbReference>
<feature type="binding site" evidence="2">
    <location>
        <position position="414"/>
    </location>
    <ligand>
        <name>Mn(2+)</name>
        <dbReference type="ChEBI" id="CHEBI:29035"/>
        <label>2</label>
    </ligand>
</feature>
<proteinExistence type="predicted"/>
<feature type="binding site" evidence="2">
    <location>
        <position position="138"/>
    </location>
    <ligand>
        <name>Mn(2+)</name>
        <dbReference type="ChEBI" id="CHEBI:29035"/>
        <label>2</label>
    </ligand>
</feature>
<keyword evidence="2" id="KW-0479">Metal-binding</keyword>
<comment type="cofactor">
    <cofactor evidence="2">
        <name>Mn(2+)</name>
        <dbReference type="ChEBI" id="CHEBI:29035"/>
    </cofactor>
    <text evidence="2">The Mn(2+) ion enhances activity.</text>
</comment>
<dbReference type="Pfam" id="PF01546">
    <property type="entry name" value="Peptidase_M20"/>
    <property type="match status" value="1"/>
</dbReference>
<feature type="binding site" evidence="2">
    <location>
        <position position="172"/>
    </location>
    <ligand>
        <name>Mn(2+)</name>
        <dbReference type="ChEBI" id="CHEBI:29035"/>
        <label>2</label>
    </ligand>
</feature>
<keyword evidence="1 5" id="KW-0378">Hydrolase</keyword>
<dbReference type="EMBL" id="PQVG01000004">
    <property type="protein sequence ID" value="POY39698.1"/>
    <property type="molecule type" value="Genomic_DNA"/>
</dbReference>
<comment type="caution">
    <text evidence="5">The sequence shown here is derived from an EMBL/GenBank/DDBJ whole genome shotgun (WGS) entry which is preliminary data.</text>
</comment>
<evidence type="ECO:0000313" key="6">
    <source>
        <dbReference type="Proteomes" id="UP000237310"/>
    </source>
</evidence>
<name>A0A2S5AAU5_9FLAO</name>
<feature type="chain" id="PRO_5015409935" evidence="3">
    <location>
        <begin position="22"/>
        <end position="442"/>
    </location>
</feature>
<dbReference type="InterPro" id="IPR002933">
    <property type="entry name" value="Peptidase_M20"/>
</dbReference>
<feature type="domain" description="Peptidase M20 dimerisation" evidence="4">
    <location>
        <begin position="218"/>
        <end position="301"/>
    </location>
</feature>
<gene>
    <name evidence="5" type="ORF">C3L50_07630</name>
</gene>
<organism evidence="5 6">
    <name type="scientific">Flavobacterium alvei</name>
    <dbReference type="NCBI Taxonomy" id="2080416"/>
    <lineage>
        <taxon>Bacteria</taxon>
        <taxon>Pseudomonadati</taxon>
        <taxon>Bacteroidota</taxon>
        <taxon>Flavobacteriia</taxon>
        <taxon>Flavobacteriales</taxon>
        <taxon>Flavobacteriaceae</taxon>
        <taxon>Flavobacterium</taxon>
    </lineage>
</organism>
<keyword evidence="2" id="KW-0464">Manganese</keyword>
<dbReference type="Gene3D" id="3.40.630.10">
    <property type="entry name" value="Zn peptidases"/>
    <property type="match status" value="1"/>
</dbReference>
<evidence type="ECO:0000256" key="3">
    <source>
        <dbReference type="SAM" id="SignalP"/>
    </source>
</evidence>
<dbReference type="GO" id="GO:0016787">
    <property type="term" value="F:hydrolase activity"/>
    <property type="evidence" value="ECO:0007669"/>
    <property type="project" value="UniProtKB-KW"/>
</dbReference>
<accession>A0A2S5AAU5</accession>
<dbReference type="AlphaFoldDB" id="A0A2S5AAU5"/>
<dbReference type="RefSeq" id="WP_103805586.1">
    <property type="nucleotide sequence ID" value="NZ_PQVG01000004.1"/>
</dbReference>
<dbReference type="OrthoDB" id="9776731at2"/>
<dbReference type="Proteomes" id="UP000237310">
    <property type="component" value="Unassembled WGS sequence"/>
</dbReference>
<keyword evidence="3" id="KW-0732">Signal</keyword>
<evidence type="ECO:0000256" key="2">
    <source>
        <dbReference type="PIRSR" id="PIRSR005962-1"/>
    </source>
</evidence>
<sequence length="442" mass="48291">MKKKAQLLFIALLLSCITISAQSSIDYKKVKELSNSDTNRLEKIFKDIHQNPELGFMEVRTAAIVAKELKSLGYTVMTEIGKTGVVGILKNGDGPIIMYRADMDCNSVKETTGLPYASTKMVKREDGAEVPVMHACGHDLHTTWMLAIAKIMVTMKNDWKGTLIMIGQPAEEPGGGGDAMAAEMYKKGVPVPDYLLGMHTAPVAVGYYMNAAGERMAGADQLDVTFYGIGGHGSSPHLAKDPIVMAVNAIFQYQTLISRNMDPQKAAVVTVGAINSGIDNNVIPASATLKLNLRWFNDADRDLMIDGINRINEGIAFANNLPKDLYPTMNKKQYVIPLKNDKAMVEKINPALEKIVGPNKNIQGIPATMGSEDFQHLVKDQPKTVYDYILVGIANPEVTARANKEGKMFPFYNHNGDFQVDLTAIPFGISIGTTALLEMFSK</sequence>
<dbReference type="PANTHER" id="PTHR11014">
    <property type="entry name" value="PEPTIDASE M20 FAMILY MEMBER"/>
    <property type="match status" value="1"/>
</dbReference>
<evidence type="ECO:0000313" key="5">
    <source>
        <dbReference type="EMBL" id="POY39698.1"/>
    </source>
</evidence>
<feature type="signal peptide" evidence="3">
    <location>
        <begin position="1"/>
        <end position="21"/>
    </location>
</feature>
<feature type="binding site" evidence="2">
    <location>
        <position position="199"/>
    </location>
    <ligand>
        <name>Mn(2+)</name>
        <dbReference type="ChEBI" id="CHEBI:29035"/>
        <label>2</label>
    </ligand>
</feature>
<dbReference type="PANTHER" id="PTHR11014:SF63">
    <property type="entry name" value="METALLOPEPTIDASE, PUTATIVE (AFU_ORTHOLOGUE AFUA_6G09600)-RELATED"/>
    <property type="match status" value="1"/>
</dbReference>
<evidence type="ECO:0000259" key="4">
    <source>
        <dbReference type="Pfam" id="PF07687"/>
    </source>
</evidence>
<dbReference type="NCBIfam" id="TIGR01891">
    <property type="entry name" value="amidohydrolases"/>
    <property type="match status" value="1"/>
</dbReference>
<keyword evidence="6" id="KW-1185">Reference proteome</keyword>
<dbReference type="PIRSF" id="PIRSF005962">
    <property type="entry name" value="Pept_M20D_amidohydro"/>
    <property type="match status" value="1"/>
</dbReference>
<evidence type="ECO:0000256" key="1">
    <source>
        <dbReference type="ARBA" id="ARBA00022801"/>
    </source>
</evidence>
<dbReference type="Pfam" id="PF07687">
    <property type="entry name" value="M20_dimer"/>
    <property type="match status" value="1"/>
</dbReference>
<dbReference type="InterPro" id="IPR036264">
    <property type="entry name" value="Bact_exopeptidase_dim_dom"/>
</dbReference>
<protein>
    <submittedName>
        <fullName evidence="5">Amidohydrolase</fullName>
    </submittedName>
</protein>
<dbReference type="SUPFAM" id="SSF53187">
    <property type="entry name" value="Zn-dependent exopeptidases"/>
    <property type="match status" value="1"/>
</dbReference>
<feature type="binding site" evidence="2">
    <location>
        <position position="136"/>
    </location>
    <ligand>
        <name>Mn(2+)</name>
        <dbReference type="ChEBI" id="CHEBI:29035"/>
        <label>2</label>
    </ligand>
</feature>
<reference evidence="5 6" key="1">
    <citation type="submission" date="2018-01" db="EMBL/GenBank/DDBJ databases">
        <authorList>
            <person name="Gaut B.S."/>
            <person name="Morton B.R."/>
            <person name="Clegg M.T."/>
            <person name="Duvall M.R."/>
        </authorList>
    </citation>
    <scope>NUCLEOTIDE SEQUENCE [LARGE SCALE GENOMIC DNA]</scope>
    <source>
        <strain evidence="5 6">HR-AY</strain>
    </source>
</reference>
<dbReference type="InterPro" id="IPR017439">
    <property type="entry name" value="Amidohydrolase"/>
</dbReference>
<dbReference type="PROSITE" id="PS51257">
    <property type="entry name" value="PROKAR_LIPOPROTEIN"/>
    <property type="match status" value="1"/>
</dbReference>
<dbReference type="InterPro" id="IPR011650">
    <property type="entry name" value="Peptidase_M20_dimer"/>
</dbReference>
<dbReference type="SUPFAM" id="SSF55031">
    <property type="entry name" value="Bacterial exopeptidase dimerisation domain"/>
    <property type="match status" value="1"/>
</dbReference>
<dbReference type="Gene3D" id="3.30.70.360">
    <property type="match status" value="1"/>
</dbReference>